<dbReference type="Pfam" id="PF16132">
    <property type="entry name" value="DUF4843"/>
    <property type="match status" value="1"/>
</dbReference>
<dbReference type="Gene3D" id="2.60.40.2030">
    <property type="match status" value="1"/>
</dbReference>
<sequence>MSCRFLKVKRIIVNLLITDIMKGFYIAALCYFALLGCRKETIDLYSGKSLLYFDYSLHTSNQRNPERIDTSLFTFSLANEQVTDSTFNIQISLMGKQADHDRAINIQVIDSATTAVAGTHYEPLAMTYVLPAHQSVVYIPVHIYRTDDMSQQQYRLQLQLRPNKDFDTTITQPDSKKGISTSTFTLYIDDQIAKPTRWLDGYLGTFSRKKILLICSQLNMTVNDFTTIAVAEVIYIGKAMQRYLNQQMAGGNTVYEEDGTEMIMGSLSQ</sequence>
<keyword evidence="1" id="KW-1133">Transmembrane helix</keyword>
<evidence type="ECO:0000256" key="1">
    <source>
        <dbReference type="SAM" id="Phobius"/>
    </source>
</evidence>
<evidence type="ECO:0000313" key="2">
    <source>
        <dbReference type="EMBL" id="PSL32228.1"/>
    </source>
</evidence>
<dbReference type="EMBL" id="PYGK01000004">
    <property type="protein sequence ID" value="PSL32228.1"/>
    <property type="molecule type" value="Genomic_DNA"/>
</dbReference>
<proteinExistence type="predicted"/>
<evidence type="ECO:0000313" key="3">
    <source>
        <dbReference type="Proteomes" id="UP000240978"/>
    </source>
</evidence>
<keyword evidence="3" id="KW-1185">Reference proteome</keyword>
<keyword evidence="1" id="KW-0812">Transmembrane</keyword>
<feature type="transmembrane region" description="Helical" evidence="1">
    <location>
        <begin position="12"/>
        <end position="34"/>
    </location>
</feature>
<protein>
    <submittedName>
        <fullName evidence="2">Uncharacterized protein DUF4843</fullName>
    </submittedName>
</protein>
<keyword evidence="1" id="KW-0472">Membrane</keyword>
<dbReference type="Proteomes" id="UP000240978">
    <property type="component" value="Unassembled WGS sequence"/>
</dbReference>
<dbReference type="SUPFAM" id="SSF141072">
    <property type="entry name" value="CalX-like"/>
    <property type="match status" value="1"/>
</dbReference>
<accession>A0A2P8GE14</accession>
<comment type="caution">
    <text evidence="2">The sequence shown here is derived from an EMBL/GenBank/DDBJ whole genome shotgun (WGS) entry which is preliminary data.</text>
</comment>
<organism evidence="2 3">
    <name type="scientific">Chitinophaga ginsengisoli</name>
    <dbReference type="NCBI Taxonomy" id="363837"/>
    <lineage>
        <taxon>Bacteria</taxon>
        <taxon>Pseudomonadati</taxon>
        <taxon>Bacteroidota</taxon>
        <taxon>Chitinophagia</taxon>
        <taxon>Chitinophagales</taxon>
        <taxon>Chitinophagaceae</taxon>
        <taxon>Chitinophaga</taxon>
    </lineage>
</organism>
<gene>
    <name evidence="2" type="ORF">CLV42_104531</name>
</gene>
<dbReference type="AlphaFoldDB" id="A0A2P8GE14"/>
<reference evidence="2 3" key="1">
    <citation type="submission" date="2018-03" db="EMBL/GenBank/DDBJ databases">
        <title>Genomic Encyclopedia of Archaeal and Bacterial Type Strains, Phase II (KMG-II): from individual species to whole genera.</title>
        <authorList>
            <person name="Goeker M."/>
        </authorList>
    </citation>
    <scope>NUCLEOTIDE SEQUENCE [LARGE SCALE GENOMIC DNA]</scope>
    <source>
        <strain evidence="2 3">DSM 18107</strain>
    </source>
</reference>
<dbReference type="InterPro" id="IPR032299">
    <property type="entry name" value="DUF4843"/>
</dbReference>
<dbReference type="InterPro" id="IPR038081">
    <property type="entry name" value="CalX-like_sf"/>
</dbReference>
<name>A0A2P8GE14_9BACT</name>
<dbReference type="OrthoDB" id="1096291at2"/>